<comment type="caution">
    <text evidence="1">The sequence shown here is derived from an EMBL/GenBank/DDBJ whole genome shotgun (WGS) entry which is preliminary data.</text>
</comment>
<evidence type="ECO:0000313" key="1">
    <source>
        <dbReference type="EMBL" id="MFC5505429.1"/>
    </source>
</evidence>
<organism evidence="1 2">
    <name type="scientific">Bosea massiliensis</name>
    <dbReference type="NCBI Taxonomy" id="151419"/>
    <lineage>
        <taxon>Bacteria</taxon>
        <taxon>Pseudomonadati</taxon>
        <taxon>Pseudomonadota</taxon>
        <taxon>Alphaproteobacteria</taxon>
        <taxon>Hyphomicrobiales</taxon>
        <taxon>Boseaceae</taxon>
        <taxon>Bosea</taxon>
    </lineage>
</organism>
<gene>
    <name evidence="1" type="ORF">ACFPN9_09175</name>
</gene>
<proteinExistence type="predicted"/>
<dbReference type="RefSeq" id="WP_068308117.1">
    <property type="nucleotide sequence ID" value="NZ_JBHSLU010000017.1"/>
</dbReference>
<sequence length="101" mass="11418">MHSIAVFDVCKAYGGSEEGGWWFDAGQLETSPELVAMGKFVETEQEALKIRDEIQTVLDADWNVGDRRFDLSSTISDGKYLAMIHEGWPPTHFPATRPHYE</sequence>
<protein>
    <submittedName>
        <fullName evidence="1">Uncharacterized protein</fullName>
    </submittedName>
</protein>
<keyword evidence="2" id="KW-1185">Reference proteome</keyword>
<reference evidence="2" key="1">
    <citation type="journal article" date="2019" name="Int. J. Syst. Evol. Microbiol.">
        <title>The Global Catalogue of Microorganisms (GCM) 10K type strain sequencing project: providing services to taxonomists for standard genome sequencing and annotation.</title>
        <authorList>
            <consortium name="The Broad Institute Genomics Platform"/>
            <consortium name="The Broad Institute Genome Sequencing Center for Infectious Disease"/>
            <person name="Wu L."/>
            <person name="Ma J."/>
        </authorList>
    </citation>
    <scope>NUCLEOTIDE SEQUENCE [LARGE SCALE GENOMIC DNA]</scope>
    <source>
        <strain evidence="2">CCUG 43117</strain>
    </source>
</reference>
<evidence type="ECO:0000313" key="2">
    <source>
        <dbReference type="Proteomes" id="UP001596060"/>
    </source>
</evidence>
<accession>A0ABW0P0V3</accession>
<name>A0ABW0P0V3_9HYPH</name>
<dbReference type="EMBL" id="JBHSLU010000017">
    <property type="protein sequence ID" value="MFC5505429.1"/>
    <property type="molecule type" value="Genomic_DNA"/>
</dbReference>
<dbReference type="Proteomes" id="UP001596060">
    <property type="component" value="Unassembled WGS sequence"/>
</dbReference>